<dbReference type="RefSeq" id="WP_200084187.1">
    <property type="nucleotide sequence ID" value="NZ_CP054706.1"/>
</dbReference>
<name>A0A7T6ZB33_9BACI</name>
<proteinExistence type="predicted"/>
<gene>
    <name evidence="1" type="ORF">HUG20_09890</name>
</gene>
<dbReference type="Gene3D" id="3.90.1150.60">
    <property type="entry name" value="Methioning gamme-lyase, C-terminal domain"/>
    <property type="match status" value="1"/>
</dbReference>
<dbReference type="Pfam" id="PF06838">
    <property type="entry name" value="Met_gamma_lyase"/>
    <property type="match status" value="1"/>
</dbReference>
<evidence type="ECO:0000313" key="2">
    <source>
        <dbReference type="Proteomes" id="UP000595349"/>
    </source>
</evidence>
<organism evidence="1 2">
    <name type="scientific">Salicibibacter cibi</name>
    <dbReference type="NCBI Taxonomy" id="2743001"/>
    <lineage>
        <taxon>Bacteria</taxon>
        <taxon>Bacillati</taxon>
        <taxon>Bacillota</taxon>
        <taxon>Bacilli</taxon>
        <taxon>Bacillales</taxon>
        <taxon>Bacillaceae</taxon>
        <taxon>Salicibibacter</taxon>
    </lineage>
</organism>
<dbReference type="Gene3D" id="3.40.640.10">
    <property type="entry name" value="Type I PLP-dependent aspartate aminotransferase-like (Major domain)"/>
    <property type="match status" value="1"/>
</dbReference>
<reference evidence="1 2" key="1">
    <citation type="submission" date="2020-06" db="EMBL/GenBank/DDBJ databases">
        <title>Genomic analysis of Salicibibacter sp. NKC21-4.</title>
        <authorList>
            <person name="Oh Y.J."/>
        </authorList>
    </citation>
    <scope>NUCLEOTIDE SEQUENCE [LARGE SCALE GENOMIC DNA]</scope>
    <source>
        <strain evidence="1 2">NKC21-4</strain>
    </source>
</reference>
<dbReference type="Proteomes" id="UP000595349">
    <property type="component" value="Chromosome"/>
</dbReference>
<dbReference type="GO" id="GO:0016829">
    <property type="term" value="F:lyase activity"/>
    <property type="evidence" value="ECO:0007669"/>
    <property type="project" value="UniProtKB-KW"/>
</dbReference>
<dbReference type="PANTHER" id="PTHR46658">
    <property type="entry name" value="CYS OR MET METABOLISM PYRIDOXAL-PHOSPHATE-DEPENDENT ENZYME"/>
    <property type="match status" value="1"/>
</dbReference>
<dbReference type="InterPro" id="IPR015421">
    <property type="entry name" value="PyrdxlP-dep_Trfase_major"/>
</dbReference>
<dbReference type="PANTHER" id="PTHR46658:SF1">
    <property type="entry name" value="CYS OR MET METABOLISM PYRIDOXAL-PHOSPHATE-DEPENDENT ENZYME"/>
    <property type="match status" value="1"/>
</dbReference>
<dbReference type="InterPro" id="IPR009651">
    <property type="entry name" value="Met_g_lyase_put"/>
</dbReference>
<keyword evidence="1" id="KW-0456">Lyase</keyword>
<dbReference type="AlphaFoldDB" id="A0A7T6ZB33"/>
<dbReference type="SUPFAM" id="SSF53383">
    <property type="entry name" value="PLP-dependent transferases"/>
    <property type="match status" value="1"/>
</dbReference>
<evidence type="ECO:0000313" key="1">
    <source>
        <dbReference type="EMBL" id="QQK80166.1"/>
    </source>
</evidence>
<dbReference type="KEGG" id="scib:HUG20_09890"/>
<protein>
    <submittedName>
        <fullName evidence="1">Methionine gamma-lyase family protein</fullName>
    </submittedName>
</protein>
<dbReference type="EMBL" id="CP054706">
    <property type="protein sequence ID" value="QQK80166.1"/>
    <property type="molecule type" value="Genomic_DNA"/>
</dbReference>
<accession>A0A7T6ZB33</accession>
<dbReference type="InterPro" id="IPR015424">
    <property type="entry name" value="PyrdxlP-dep_Trfase"/>
</dbReference>
<keyword evidence="2" id="KW-1185">Reference proteome</keyword>
<sequence length="418" mass="45323">MDTTDLNNASKLSRWLAEIEEEWMPLQREIEGIVEANQAKTLSAYRKENISDDHLQGSDGYGYDDAGREALGRVYAHVFGTETAIVRPQFVSGTHAIAAALFGNLRPGDEIVYASGDPYETMKEVLGLVGNSPGNFREYDIQTRVLPLTPSGDVNLERLPEVIHEKTKWVVIQRSKGYDKRPSIPVHQLEQQIRHIKTRWPHVHVFIDNCYGEFVEKKEPGHIGADLLAGSLIKNPGGGLAKTGGYIAGKASLVERAASRLSAPGIGLEAGATGSFLGEAFQGFFLAPMIVGEALKGALFTAALLEKAGFQTNPPPFTARTDLIQSVSFQNEEQMILFCQNIQKYSPINAYVSPIPGPLPGYEGNVIMAAGTFIQGASIELSADGPVKPPYTAYVQGGLSFAHIKIAVTHALDTVMSN</sequence>